<evidence type="ECO:0000259" key="6">
    <source>
        <dbReference type="Pfam" id="PF04542"/>
    </source>
</evidence>
<evidence type="ECO:0000259" key="7">
    <source>
        <dbReference type="Pfam" id="PF08281"/>
    </source>
</evidence>
<evidence type="ECO:0000256" key="5">
    <source>
        <dbReference type="ARBA" id="ARBA00023163"/>
    </source>
</evidence>
<reference evidence="8 9" key="1">
    <citation type="submission" date="2018-01" db="EMBL/GenBank/DDBJ databases">
        <title>The whole genome sequencing and assembly of Paenibacillus chitinolyticus KCCM 41400 strain.</title>
        <authorList>
            <person name="Kim J.-Y."/>
            <person name="Park M.-K."/>
            <person name="Lee Y.-J."/>
            <person name="Yi H."/>
            <person name="Bahn Y.-S."/>
            <person name="Kim J.F."/>
            <person name="Lee D.-W."/>
        </authorList>
    </citation>
    <scope>NUCLEOTIDE SEQUENCE [LARGE SCALE GENOMIC DNA]</scope>
    <source>
        <strain evidence="8 9">KCCM 41400</strain>
    </source>
</reference>
<keyword evidence="3" id="KW-0731">Sigma factor</keyword>
<dbReference type="InterPro" id="IPR036388">
    <property type="entry name" value="WH-like_DNA-bd_sf"/>
</dbReference>
<name>A0A410WP88_9BACL</name>
<dbReference type="OrthoDB" id="2657224at2"/>
<evidence type="ECO:0000256" key="2">
    <source>
        <dbReference type="ARBA" id="ARBA00023015"/>
    </source>
</evidence>
<keyword evidence="5" id="KW-0804">Transcription</keyword>
<dbReference type="Gene3D" id="1.10.1740.10">
    <property type="match status" value="1"/>
</dbReference>
<feature type="domain" description="RNA polymerase sigma-70 region 2" evidence="6">
    <location>
        <begin position="62"/>
        <end position="127"/>
    </location>
</feature>
<dbReference type="InterPro" id="IPR014284">
    <property type="entry name" value="RNA_pol_sigma-70_dom"/>
</dbReference>
<feature type="domain" description="RNA polymerase sigma factor 70 region 4 type 2" evidence="7">
    <location>
        <begin position="157"/>
        <end position="209"/>
    </location>
</feature>
<dbReference type="InterPro" id="IPR039425">
    <property type="entry name" value="RNA_pol_sigma-70-like"/>
</dbReference>
<dbReference type="EMBL" id="CP026520">
    <property type="protein sequence ID" value="QAV16216.1"/>
    <property type="molecule type" value="Genomic_DNA"/>
</dbReference>
<evidence type="ECO:0000313" key="9">
    <source>
        <dbReference type="Proteomes" id="UP000288943"/>
    </source>
</evidence>
<accession>A0A410WP88</accession>
<dbReference type="InterPro" id="IPR007627">
    <property type="entry name" value="RNA_pol_sigma70_r2"/>
</dbReference>
<evidence type="ECO:0000256" key="1">
    <source>
        <dbReference type="ARBA" id="ARBA00010641"/>
    </source>
</evidence>
<dbReference type="Pfam" id="PF08281">
    <property type="entry name" value="Sigma70_r4_2"/>
    <property type="match status" value="1"/>
</dbReference>
<dbReference type="PANTHER" id="PTHR43133">
    <property type="entry name" value="RNA POLYMERASE ECF-TYPE SIGMA FACTO"/>
    <property type="match status" value="1"/>
</dbReference>
<organism evidence="8 9">
    <name type="scientific">Paenibacillus chitinolyticus</name>
    <dbReference type="NCBI Taxonomy" id="79263"/>
    <lineage>
        <taxon>Bacteria</taxon>
        <taxon>Bacillati</taxon>
        <taxon>Bacillota</taxon>
        <taxon>Bacilli</taxon>
        <taxon>Bacillales</taxon>
        <taxon>Paenibacillaceae</taxon>
        <taxon>Paenibacillus</taxon>
    </lineage>
</organism>
<dbReference type="GO" id="GO:0003677">
    <property type="term" value="F:DNA binding"/>
    <property type="evidence" value="ECO:0007669"/>
    <property type="project" value="UniProtKB-KW"/>
</dbReference>
<dbReference type="InterPro" id="IPR013249">
    <property type="entry name" value="RNA_pol_sigma70_r4_t2"/>
</dbReference>
<dbReference type="Gene3D" id="1.10.10.10">
    <property type="entry name" value="Winged helix-like DNA-binding domain superfamily/Winged helix DNA-binding domain"/>
    <property type="match status" value="1"/>
</dbReference>
<protein>
    <submittedName>
        <fullName evidence="8">Sigma-70 family RNA polymerase sigma factor</fullName>
    </submittedName>
</protein>
<dbReference type="InterPro" id="IPR013324">
    <property type="entry name" value="RNA_pol_sigma_r3/r4-like"/>
</dbReference>
<comment type="similarity">
    <text evidence="1">Belongs to the sigma-70 factor family. ECF subfamily.</text>
</comment>
<dbReference type="GO" id="GO:0006352">
    <property type="term" value="P:DNA-templated transcription initiation"/>
    <property type="evidence" value="ECO:0007669"/>
    <property type="project" value="InterPro"/>
</dbReference>
<proteinExistence type="inferred from homology"/>
<dbReference type="PANTHER" id="PTHR43133:SF8">
    <property type="entry name" value="RNA POLYMERASE SIGMA FACTOR HI_1459-RELATED"/>
    <property type="match status" value="1"/>
</dbReference>
<dbReference type="KEGG" id="pchi:PC41400_00280"/>
<dbReference type="NCBIfam" id="TIGR02937">
    <property type="entry name" value="sigma70-ECF"/>
    <property type="match status" value="1"/>
</dbReference>
<dbReference type="InterPro" id="IPR013325">
    <property type="entry name" value="RNA_pol_sigma_r2"/>
</dbReference>
<sequence>MKYNYHLEFTPIFVSIYNVFRTVNVTFFLKYVEEVILKTLNHSIFPLDFRNLNPDSQRSIINAFYELAYQNAILILKDRSLAEDAAHDTLIKVLECGPNLKHDHNIKSWIRQVARNAAYDIIRKNKKYDYSLRHEKVINNLHSQSTEEFVEILLRNECLLKNIDELRDDYRVLIKMRYMDEMPYKIIAGKLNISESVLSKRVERAKKQLISLFIHDWEPL</sequence>
<dbReference type="GO" id="GO:0016987">
    <property type="term" value="F:sigma factor activity"/>
    <property type="evidence" value="ECO:0007669"/>
    <property type="project" value="UniProtKB-KW"/>
</dbReference>
<dbReference type="SUPFAM" id="SSF88946">
    <property type="entry name" value="Sigma2 domain of RNA polymerase sigma factors"/>
    <property type="match status" value="1"/>
</dbReference>
<evidence type="ECO:0000256" key="3">
    <source>
        <dbReference type="ARBA" id="ARBA00023082"/>
    </source>
</evidence>
<dbReference type="SUPFAM" id="SSF88659">
    <property type="entry name" value="Sigma3 and sigma4 domains of RNA polymerase sigma factors"/>
    <property type="match status" value="1"/>
</dbReference>
<evidence type="ECO:0000256" key="4">
    <source>
        <dbReference type="ARBA" id="ARBA00023125"/>
    </source>
</evidence>
<keyword evidence="2" id="KW-0805">Transcription regulation</keyword>
<dbReference type="AlphaFoldDB" id="A0A410WP88"/>
<gene>
    <name evidence="8" type="ORF">PC41400_00280</name>
</gene>
<keyword evidence="4" id="KW-0238">DNA-binding</keyword>
<evidence type="ECO:0000313" key="8">
    <source>
        <dbReference type="EMBL" id="QAV16216.1"/>
    </source>
</evidence>
<dbReference type="Pfam" id="PF04542">
    <property type="entry name" value="Sigma70_r2"/>
    <property type="match status" value="1"/>
</dbReference>
<dbReference type="Proteomes" id="UP000288943">
    <property type="component" value="Chromosome"/>
</dbReference>